<dbReference type="FunFam" id="3.40.50.2000:FF:000072">
    <property type="entry name" value="Glycosyl transferase"/>
    <property type="match status" value="1"/>
</dbReference>
<dbReference type="EMBL" id="SBLB01000005">
    <property type="protein sequence ID" value="RYC68464.1"/>
    <property type="molecule type" value="Genomic_DNA"/>
</dbReference>
<dbReference type="InterPro" id="IPR002213">
    <property type="entry name" value="UDP_glucos_trans"/>
</dbReference>
<dbReference type="GO" id="GO:0017000">
    <property type="term" value="P:antibiotic biosynthetic process"/>
    <property type="evidence" value="ECO:0007669"/>
    <property type="project" value="UniProtKB-ARBA"/>
</dbReference>
<keyword evidence="2" id="KW-0328">Glycosyltransferase</keyword>
<organism evidence="3 4">
    <name type="scientific">Spirosoma sordidisoli</name>
    <dbReference type="NCBI Taxonomy" id="2502893"/>
    <lineage>
        <taxon>Bacteria</taxon>
        <taxon>Pseudomonadati</taxon>
        <taxon>Bacteroidota</taxon>
        <taxon>Cytophagia</taxon>
        <taxon>Cytophagales</taxon>
        <taxon>Cytophagaceae</taxon>
        <taxon>Spirosoma</taxon>
    </lineage>
</organism>
<evidence type="ECO:0000313" key="4">
    <source>
        <dbReference type="Proteomes" id="UP000290407"/>
    </source>
</evidence>
<accession>A0A4Q2UH24</accession>
<name>A0A4Q2UH24_9BACT</name>
<dbReference type="CDD" id="cd03784">
    <property type="entry name" value="GT1_Gtf-like"/>
    <property type="match status" value="1"/>
</dbReference>
<comment type="similarity">
    <text evidence="2">Belongs to the UDP-glycosyltransferase family.</text>
</comment>
<proteinExistence type="inferred from homology"/>
<dbReference type="PROSITE" id="PS00375">
    <property type="entry name" value="UDPGT"/>
    <property type="match status" value="1"/>
</dbReference>
<keyword evidence="4" id="KW-1185">Reference proteome</keyword>
<protein>
    <submittedName>
        <fullName evidence="3">Glycosyl transferase family 1</fullName>
    </submittedName>
</protein>
<dbReference type="InterPro" id="IPR035595">
    <property type="entry name" value="UDP_glycos_trans_CS"/>
</dbReference>
<dbReference type="PANTHER" id="PTHR48050:SF13">
    <property type="entry name" value="STEROL 3-BETA-GLUCOSYLTRANSFERASE UGT80A2"/>
    <property type="match status" value="1"/>
</dbReference>
<reference evidence="3 4" key="1">
    <citation type="submission" date="2019-01" db="EMBL/GenBank/DDBJ databases">
        <title>Spirosoma flava sp. nov., a propanil-degrading bacterium isolated from herbicide-contaminated soil.</title>
        <authorList>
            <person name="Zhang L."/>
            <person name="Jiang J.-D."/>
        </authorList>
    </citation>
    <scope>NUCLEOTIDE SEQUENCE [LARGE SCALE GENOMIC DNA]</scope>
    <source>
        <strain evidence="3 4">TY50</strain>
    </source>
</reference>
<evidence type="ECO:0000313" key="3">
    <source>
        <dbReference type="EMBL" id="RYC68464.1"/>
    </source>
</evidence>
<evidence type="ECO:0000256" key="2">
    <source>
        <dbReference type="RuleBase" id="RU003718"/>
    </source>
</evidence>
<dbReference type="GO" id="GO:0008194">
    <property type="term" value="F:UDP-glycosyltransferase activity"/>
    <property type="evidence" value="ECO:0007669"/>
    <property type="project" value="InterPro"/>
</dbReference>
<dbReference type="SUPFAM" id="SSF53756">
    <property type="entry name" value="UDP-Glycosyltransferase/glycogen phosphorylase"/>
    <property type="match status" value="1"/>
</dbReference>
<sequence>MAHFGILIPPTQGHLLPFLALSRTLMQRNHRLTVFGIADLQKSVERAGVGFRAIGEAAFPVGSSQRFQQAMNRFSGLEAMLHWNDHNVQTARTLAPELLDCLPQAGLDGLLIDQIDLLGASIAEALSLPFVTICVAEPFNWEPTIPPTFVDFEYNPTAYGESMYGMMMKRILRDFNPVIDCIQTFRQEQGLAPYDPMTCLYPVSPLAQIAQLPQFLDLPRQALPDSFLYAGPFAHPHETAIAFPYERLDGRPLVYASMGTLVNGKYALLRSIAEACAAMGFQAVMPIGMGGDVAEFADLPGNPVVVEFAPQRDLLRQSHLLITHAGLNTVLDGIRAGVPMVAIPISLDQPGTATRVKWAGLGEVVSYRRASTATILAAMQTVCTQPAYRERALHWQSAMNQLDGATTAADRIEAALVTNARPTLMDVVIADEEPSFV</sequence>
<evidence type="ECO:0000256" key="1">
    <source>
        <dbReference type="ARBA" id="ARBA00022679"/>
    </source>
</evidence>
<comment type="caution">
    <text evidence="3">The sequence shown here is derived from an EMBL/GenBank/DDBJ whole genome shotgun (WGS) entry which is preliminary data.</text>
</comment>
<dbReference type="AlphaFoldDB" id="A0A4Q2UH24"/>
<dbReference type="Proteomes" id="UP000290407">
    <property type="component" value="Unassembled WGS sequence"/>
</dbReference>
<dbReference type="Pfam" id="PF00201">
    <property type="entry name" value="UDPGT"/>
    <property type="match status" value="1"/>
</dbReference>
<dbReference type="RefSeq" id="WP_129603240.1">
    <property type="nucleotide sequence ID" value="NZ_SBLB01000005.1"/>
</dbReference>
<dbReference type="InterPro" id="IPR050426">
    <property type="entry name" value="Glycosyltransferase_28"/>
</dbReference>
<dbReference type="PANTHER" id="PTHR48050">
    <property type="entry name" value="STEROL 3-BETA-GLUCOSYLTRANSFERASE"/>
    <property type="match status" value="1"/>
</dbReference>
<dbReference type="GO" id="GO:0016758">
    <property type="term" value="F:hexosyltransferase activity"/>
    <property type="evidence" value="ECO:0007669"/>
    <property type="project" value="UniProtKB-ARBA"/>
</dbReference>
<dbReference type="Gene3D" id="3.40.50.2000">
    <property type="entry name" value="Glycogen Phosphorylase B"/>
    <property type="match status" value="2"/>
</dbReference>
<keyword evidence="1 2" id="KW-0808">Transferase</keyword>
<gene>
    <name evidence="3" type="ORF">EQG79_19080</name>
</gene>